<evidence type="ECO:0000313" key="1">
    <source>
        <dbReference type="EMBL" id="PCI91631.1"/>
    </source>
</evidence>
<name>A0A2A4YAC1_UNCAE</name>
<dbReference type="AlphaFoldDB" id="A0A2A4YAC1"/>
<comment type="caution">
    <text evidence="1">The sequence shown here is derived from an EMBL/GenBank/DDBJ whole genome shotgun (WGS) entry which is preliminary data.</text>
</comment>
<gene>
    <name evidence="1" type="ORF">COB11_08285</name>
</gene>
<protein>
    <submittedName>
        <fullName evidence="1">Uncharacterized protein</fullName>
    </submittedName>
</protein>
<organism evidence="1 2">
    <name type="scientific">Aerophobetes bacterium</name>
    <dbReference type="NCBI Taxonomy" id="2030807"/>
    <lineage>
        <taxon>Bacteria</taxon>
        <taxon>Candidatus Aerophobota</taxon>
    </lineage>
</organism>
<sequence>MKYFTEDWHTGKLTDSQTNKSLKEYSQHLDTIYNDLPFVLKALSRNLPLHDGRILSVCYHSSNRKLVLNGIFGDLEIGYFSLRISYLELFSFESNYLEAIKEKPFLEILSDEIDITVDSQYLHRILFSSYDEIEIQFSSLSIELSEADSKDYKKQKPKIDIIRT</sequence>
<reference evidence="2" key="1">
    <citation type="submission" date="2017-08" db="EMBL/GenBank/DDBJ databases">
        <title>A dynamic microbial community with high functional redundancy inhabits the cold, oxic subseafloor aquifer.</title>
        <authorList>
            <person name="Tully B.J."/>
            <person name="Wheat C.G."/>
            <person name="Glazer B.T."/>
            <person name="Huber J.A."/>
        </authorList>
    </citation>
    <scope>NUCLEOTIDE SEQUENCE [LARGE SCALE GENOMIC DNA]</scope>
</reference>
<accession>A0A2A4YAC1</accession>
<proteinExistence type="predicted"/>
<dbReference type="Proteomes" id="UP000217838">
    <property type="component" value="Unassembled WGS sequence"/>
</dbReference>
<evidence type="ECO:0000313" key="2">
    <source>
        <dbReference type="Proteomes" id="UP000217838"/>
    </source>
</evidence>
<dbReference type="EMBL" id="NVUU01000129">
    <property type="protein sequence ID" value="PCI91631.1"/>
    <property type="molecule type" value="Genomic_DNA"/>
</dbReference>